<dbReference type="SMART" id="SM00271">
    <property type="entry name" value="DnaJ"/>
    <property type="match status" value="1"/>
</dbReference>
<dbReference type="PROSITE" id="PS50076">
    <property type="entry name" value="DNAJ_2"/>
    <property type="match status" value="1"/>
</dbReference>
<dbReference type="CDD" id="cd06257">
    <property type="entry name" value="DnaJ"/>
    <property type="match status" value="1"/>
</dbReference>
<dbReference type="InterPro" id="IPR036869">
    <property type="entry name" value="J_dom_sf"/>
</dbReference>
<dbReference type="EMBL" id="BDSP01000264">
    <property type="protein sequence ID" value="GAX28024.1"/>
    <property type="molecule type" value="Genomic_DNA"/>
</dbReference>
<accession>A0A1Z5KNX0</accession>
<name>A0A1Z5KNX0_FISSO</name>
<evidence type="ECO:0000313" key="4">
    <source>
        <dbReference type="Proteomes" id="UP000198406"/>
    </source>
</evidence>
<feature type="compositionally biased region" description="Acidic residues" evidence="1">
    <location>
        <begin position="289"/>
        <end position="302"/>
    </location>
</feature>
<evidence type="ECO:0000259" key="2">
    <source>
        <dbReference type="PROSITE" id="PS50076"/>
    </source>
</evidence>
<proteinExistence type="predicted"/>
<dbReference type="PRINTS" id="PR00625">
    <property type="entry name" value="JDOMAIN"/>
</dbReference>
<dbReference type="Pfam" id="PF00226">
    <property type="entry name" value="DnaJ"/>
    <property type="match status" value="1"/>
</dbReference>
<dbReference type="Pfam" id="PF14308">
    <property type="entry name" value="DnaJ-X"/>
    <property type="match status" value="1"/>
</dbReference>
<dbReference type="OrthoDB" id="10250354at2759"/>
<feature type="region of interest" description="Disordered" evidence="1">
    <location>
        <begin position="284"/>
        <end position="313"/>
    </location>
</feature>
<feature type="region of interest" description="Disordered" evidence="1">
    <location>
        <begin position="43"/>
        <end position="62"/>
    </location>
</feature>
<gene>
    <name evidence="3" type="ORF">FisN_2Hh158</name>
</gene>
<dbReference type="InterPro" id="IPR026894">
    <property type="entry name" value="DnaJ_X"/>
</dbReference>
<dbReference type="Gene3D" id="1.10.287.110">
    <property type="entry name" value="DnaJ domain"/>
    <property type="match status" value="1"/>
</dbReference>
<evidence type="ECO:0000256" key="1">
    <source>
        <dbReference type="SAM" id="MobiDB-lite"/>
    </source>
</evidence>
<protein>
    <recommendedName>
        <fullName evidence="2">J domain-containing protein</fullName>
    </recommendedName>
</protein>
<dbReference type="PANTHER" id="PTHR44094:SF8">
    <property type="entry name" value="DNAJ HEAT SHOCK N-TERMINAL DOMAIN-CONTAINING PROTEIN-RELATED"/>
    <property type="match status" value="1"/>
</dbReference>
<feature type="domain" description="J" evidence="2">
    <location>
        <begin position="14"/>
        <end position="88"/>
    </location>
</feature>
<organism evidence="3 4">
    <name type="scientific">Fistulifera solaris</name>
    <name type="common">Oleaginous diatom</name>
    <dbReference type="NCBI Taxonomy" id="1519565"/>
    <lineage>
        <taxon>Eukaryota</taxon>
        <taxon>Sar</taxon>
        <taxon>Stramenopiles</taxon>
        <taxon>Ochrophyta</taxon>
        <taxon>Bacillariophyta</taxon>
        <taxon>Bacillariophyceae</taxon>
        <taxon>Bacillariophycidae</taxon>
        <taxon>Naviculales</taxon>
        <taxon>Naviculaceae</taxon>
        <taxon>Fistulifera</taxon>
    </lineage>
</organism>
<keyword evidence="4" id="KW-1185">Reference proteome</keyword>
<sequence>MHRLYAQQPPHDTTLYDILQVSPNATAAQITKSYRKLTRIYHPDKQRRNKKNEDEEDRAENEQQLERIREAYEVLKTDKTRLPYHRFGLVDTVHAVYLLTGRFEDAIGRDPNLIELLHLMGYSLDHSAPPPPSIDNFQTTDVGKQIRYKQEHNQRVKFIANNIVGTIRPLVEGSVDEAFLADLVVTQCDRLKKLPMGAQIIRCIGRAYRYAGRKVLRRYHANPKSFGMDNQQPFSKAKLITNPALVTISDSIRDRLRHAGHVMQAAVATGKVIVSKSETVQKANKGEDFDASVSEDGDDESGETPGGFFTNRDPAECLAGFLPPEEDDMRREERAKAQQAILESLEVDALWKISKIDLDRTVREACNMVLEGSMFFGQQEGWVGSSGLVISSSVARIRAAAALVMIGEIMVQRSKEGTAWME</sequence>
<dbReference type="InterPro" id="IPR052423">
    <property type="entry name" value="EMIR"/>
</dbReference>
<comment type="caution">
    <text evidence="3">The sequence shown here is derived from an EMBL/GenBank/DDBJ whole genome shotgun (WGS) entry which is preliminary data.</text>
</comment>
<dbReference type="InterPro" id="IPR001623">
    <property type="entry name" value="DnaJ_domain"/>
</dbReference>
<dbReference type="InParanoid" id="A0A1Z5KNX0"/>
<dbReference type="SUPFAM" id="SSF46565">
    <property type="entry name" value="Chaperone J-domain"/>
    <property type="match status" value="1"/>
</dbReference>
<dbReference type="AlphaFoldDB" id="A0A1Z5KNX0"/>
<dbReference type="Proteomes" id="UP000198406">
    <property type="component" value="Unassembled WGS sequence"/>
</dbReference>
<dbReference type="PANTHER" id="PTHR44094">
    <property type="entry name" value="DNAJ HEAT SHOCK N-TERMINAL DOMAIN-CONTAINING PROTEIN"/>
    <property type="match status" value="1"/>
</dbReference>
<reference evidence="3 4" key="1">
    <citation type="journal article" date="2015" name="Plant Cell">
        <title>Oil accumulation by the oleaginous diatom Fistulifera solaris as revealed by the genome and transcriptome.</title>
        <authorList>
            <person name="Tanaka T."/>
            <person name="Maeda Y."/>
            <person name="Veluchamy A."/>
            <person name="Tanaka M."/>
            <person name="Abida H."/>
            <person name="Marechal E."/>
            <person name="Bowler C."/>
            <person name="Muto M."/>
            <person name="Sunaga Y."/>
            <person name="Tanaka M."/>
            <person name="Yoshino T."/>
            <person name="Taniguchi T."/>
            <person name="Fukuda Y."/>
            <person name="Nemoto M."/>
            <person name="Matsumoto M."/>
            <person name="Wong P.S."/>
            <person name="Aburatani S."/>
            <person name="Fujibuchi W."/>
        </authorList>
    </citation>
    <scope>NUCLEOTIDE SEQUENCE [LARGE SCALE GENOMIC DNA]</scope>
    <source>
        <strain evidence="3 4">JPCC DA0580</strain>
    </source>
</reference>
<evidence type="ECO:0000313" key="3">
    <source>
        <dbReference type="EMBL" id="GAX28024.1"/>
    </source>
</evidence>